<evidence type="ECO:0000313" key="1">
    <source>
        <dbReference type="EMBL" id="GAA1779026.1"/>
    </source>
</evidence>
<comment type="caution">
    <text evidence="1">The sequence shown here is derived from an EMBL/GenBank/DDBJ whole genome shotgun (WGS) entry which is preliminary data.</text>
</comment>
<gene>
    <name evidence="1" type="ORF">GCM10009811_00560</name>
</gene>
<dbReference type="Proteomes" id="UP001499938">
    <property type="component" value="Unassembled WGS sequence"/>
</dbReference>
<proteinExistence type="predicted"/>
<reference evidence="1 2" key="1">
    <citation type="journal article" date="2019" name="Int. J. Syst. Evol. Microbiol.">
        <title>The Global Catalogue of Microorganisms (GCM) 10K type strain sequencing project: providing services to taxonomists for standard genome sequencing and annotation.</title>
        <authorList>
            <consortium name="The Broad Institute Genomics Platform"/>
            <consortium name="The Broad Institute Genome Sequencing Center for Infectious Disease"/>
            <person name="Wu L."/>
            <person name="Ma J."/>
        </authorList>
    </citation>
    <scope>NUCLEOTIDE SEQUENCE [LARGE SCALE GENOMIC DNA]</scope>
    <source>
        <strain evidence="1 2">JCM 15592</strain>
    </source>
</reference>
<accession>A0ABN2LAI6</accession>
<protein>
    <submittedName>
        <fullName evidence="1">Uncharacterized protein</fullName>
    </submittedName>
</protein>
<sequence>MVRVRLGIYSSEALRFKARDGDLVEVTVEDNPDAFAPVLQGGFLRIHRDRAPITD</sequence>
<organism evidence="1 2">
    <name type="scientific">Nostocoides veronense</name>
    <dbReference type="NCBI Taxonomy" id="330836"/>
    <lineage>
        <taxon>Bacteria</taxon>
        <taxon>Bacillati</taxon>
        <taxon>Actinomycetota</taxon>
        <taxon>Actinomycetes</taxon>
        <taxon>Micrococcales</taxon>
        <taxon>Intrasporangiaceae</taxon>
        <taxon>Nostocoides</taxon>
    </lineage>
</organism>
<name>A0ABN2LAI6_9MICO</name>
<keyword evidence="2" id="KW-1185">Reference proteome</keyword>
<evidence type="ECO:0000313" key="2">
    <source>
        <dbReference type="Proteomes" id="UP001499938"/>
    </source>
</evidence>
<dbReference type="EMBL" id="BAAAPO010000001">
    <property type="protein sequence ID" value="GAA1779026.1"/>
    <property type="molecule type" value="Genomic_DNA"/>
</dbReference>